<dbReference type="InterPro" id="IPR006037">
    <property type="entry name" value="RCK_C"/>
</dbReference>
<sequence length="391" mass="41373">MQTLPQNPEGALVQIIGLAILSGTVAGAVAFVHRWYARKRIPNGVAILAGVGTVGISLGTWKALQPFMGGNPDVLLLPEATRNIASFAVAGVTAVIGARIGDRATTNMAALSGATKLDDDVSRIVGAVGRMVTVTLPETIDDIDGYDAVSDETKETLAGSSFVFPRRITVTELRERVVARLEDDHGIGQVDIDLASDGTVEYLALGSRIAGLGPLLVPGTVGVAIRADPAFSAGAGDFVAVWRRSDDGAERVATGEIRGTAEDVVTLAVDATDARKFDATEQYRLETLPRQSRPEREFVARLRSADERMGVLTVEPESDLVGLPVGSLDSTVVAVKPTDGAVETLPVRSRLLAAGDDLYVVARPAVLRRIERSAREKSDTTETEPKENPSQ</sequence>
<dbReference type="AlphaFoldDB" id="A0AAV3UEG0"/>
<feature type="domain" description="RCK C-terminal" evidence="3">
    <location>
        <begin position="297"/>
        <end position="376"/>
    </location>
</feature>
<keyword evidence="5" id="KW-1185">Reference proteome</keyword>
<dbReference type="Proteomes" id="UP001501729">
    <property type="component" value="Unassembled WGS sequence"/>
</dbReference>
<dbReference type="SUPFAM" id="SSF116726">
    <property type="entry name" value="TrkA C-terminal domain-like"/>
    <property type="match status" value="1"/>
</dbReference>
<dbReference type="Pfam" id="PF26503">
    <property type="entry name" value="DUF8167_3rd"/>
    <property type="match status" value="1"/>
</dbReference>
<reference evidence="4 5" key="1">
    <citation type="journal article" date="2019" name="Int. J. Syst. Evol. Microbiol.">
        <title>The Global Catalogue of Microorganisms (GCM) 10K type strain sequencing project: providing services to taxonomists for standard genome sequencing and annotation.</title>
        <authorList>
            <consortium name="The Broad Institute Genomics Platform"/>
            <consortium name="The Broad Institute Genome Sequencing Center for Infectious Disease"/>
            <person name="Wu L."/>
            <person name="Ma J."/>
        </authorList>
    </citation>
    <scope>NUCLEOTIDE SEQUENCE [LARGE SCALE GENOMIC DNA]</scope>
    <source>
        <strain evidence="4 5">JCM 17504</strain>
    </source>
</reference>
<accession>A0AAV3UEG0</accession>
<evidence type="ECO:0000256" key="1">
    <source>
        <dbReference type="SAM" id="MobiDB-lite"/>
    </source>
</evidence>
<proteinExistence type="predicted"/>
<dbReference type="GeneID" id="68612076"/>
<evidence type="ECO:0000259" key="3">
    <source>
        <dbReference type="PROSITE" id="PS51202"/>
    </source>
</evidence>
<dbReference type="InterPro" id="IPR058603">
    <property type="entry name" value="DUF8167_2nd"/>
</dbReference>
<dbReference type="InterPro" id="IPR036721">
    <property type="entry name" value="RCK_C_sf"/>
</dbReference>
<dbReference type="Pfam" id="PF26502">
    <property type="entry name" value="DUF8167_2nd"/>
    <property type="match status" value="1"/>
</dbReference>
<dbReference type="InterPro" id="IPR058604">
    <property type="entry name" value="DUF8167_3rd"/>
</dbReference>
<keyword evidence="2" id="KW-0472">Membrane</keyword>
<feature type="region of interest" description="Disordered" evidence="1">
    <location>
        <begin position="370"/>
        <end position="391"/>
    </location>
</feature>
<dbReference type="Pfam" id="PF26501">
    <property type="entry name" value="DUF8167"/>
    <property type="match status" value="1"/>
</dbReference>
<gene>
    <name evidence="4" type="ORF">GCM10025751_14870</name>
</gene>
<comment type="caution">
    <text evidence="4">The sequence shown here is derived from an EMBL/GenBank/DDBJ whole genome shotgun (WGS) entry which is preliminary data.</text>
</comment>
<keyword evidence="2" id="KW-0812">Transmembrane</keyword>
<dbReference type="PROSITE" id="PS51202">
    <property type="entry name" value="RCK_C"/>
    <property type="match status" value="1"/>
</dbReference>
<feature type="transmembrane region" description="Helical" evidence="2">
    <location>
        <begin position="44"/>
        <end position="64"/>
    </location>
</feature>
<name>A0AAV3UEG0_9EURY</name>
<feature type="transmembrane region" description="Helical" evidence="2">
    <location>
        <begin position="12"/>
        <end position="32"/>
    </location>
</feature>
<organism evidence="4 5">
    <name type="scientific">Haladaptatus pallidirubidus</name>
    <dbReference type="NCBI Taxonomy" id="1008152"/>
    <lineage>
        <taxon>Archaea</taxon>
        <taxon>Methanobacteriati</taxon>
        <taxon>Methanobacteriota</taxon>
        <taxon>Stenosarchaea group</taxon>
        <taxon>Halobacteria</taxon>
        <taxon>Halobacteriales</taxon>
        <taxon>Haladaptataceae</taxon>
        <taxon>Haladaptatus</taxon>
    </lineage>
</organism>
<dbReference type="EMBL" id="BAABKX010000001">
    <property type="protein sequence ID" value="GAA5046090.1"/>
    <property type="molecule type" value="Genomic_DNA"/>
</dbReference>
<dbReference type="InterPro" id="IPR058480">
    <property type="entry name" value="DUF8167_N"/>
</dbReference>
<evidence type="ECO:0000313" key="4">
    <source>
        <dbReference type="EMBL" id="GAA5046090.1"/>
    </source>
</evidence>
<evidence type="ECO:0000256" key="2">
    <source>
        <dbReference type="SAM" id="Phobius"/>
    </source>
</evidence>
<dbReference type="GO" id="GO:0006813">
    <property type="term" value="P:potassium ion transport"/>
    <property type="evidence" value="ECO:0007669"/>
    <property type="project" value="InterPro"/>
</dbReference>
<protein>
    <recommendedName>
        <fullName evidence="3">RCK C-terminal domain-containing protein</fullName>
    </recommendedName>
</protein>
<dbReference type="GO" id="GO:0008324">
    <property type="term" value="F:monoatomic cation transmembrane transporter activity"/>
    <property type="evidence" value="ECO:0007669"/>
    <property type="project" value="InterPro"/>
</dbReference>
<dbReference type="RefSeq" id="WP_227776270.1">
    <property type="nucleotide sequence ID" value="NZ_BAABKX010000001.1"/>
</dbReference>
<keyword evidence="2" id="KW-1133">Transmembrane helix</keyword>
<evidence type="ECO:0000313" key="5">
    <source>
        <dbReference type="Proteomes" id="UP001501729"/>
    </source>
</evidence>